<name>A0ABN8HN20_9NEOP</name>
<keyword evidence="3" id="KW-1185">Reference proteome</keyword>
<dbReference type="SMART" id="SM00513">
    <property type="entry name" value="SAP"/>
    <property type="match status" value="1"/>
</dbReference>
<reference evidence="2" key="1">
    <citation type="submission" date="2022-03" db="EMBL/GenBank/DDBJ databases">
        <authorList>
            <person name="Martin H S."/>
        </authorList>
    </citation>
    <scope>NUCLEOTIDE SEQUENCE</scope>
</reference>
<dbReference type="EMBL" id="OW152822">
    <property type="protein sequence ID" value="CAH2037597.1"/>
    <property type="molecule type" value="Genomic_DNA"/>
</dbReference>
<evidence type="ECO:0000259" key="1">
    <source>
        <dbReference type="SMART" id="SM00513"/>
    </source>
</evidence>
<organism evidence="2 3">
    <name type="scientific">Iphiclides podalirius</name>
    <name type="common">scarce swallowtail</name>
    <dbReference type="NCBI Taxonomy" id="110791"/>
    <lineage>
        <taxon>Eukaryota</taxon>
        <taxon>Metazoa</taxon>
        <taxon>Ecdysozoa</taxon>
        <taxon>Arthropoda</taxon>
        <taxon>Hexapoda</taxon>
        <taxon>Insecta</taxon>
        <taxon>Pterygota</taxon>
        <taxon>Neoptera</taxon>
        <taxon>Endopterygota</taxon>
        <taxon>Lepidoptera</taxon>
        <taxon>Glossata</taxon>
        <taxon>Ditrysia</taxon>
        <taxon>Papilionoidea</taxon>
        <taxon>Papilionidae</taxon>
        <taxon>Papilioninae</taxon>
        <taxon>Iphiclides</taxon>
    </lineage>
</organism>
<dbReference type="SUPFAM" id="SSF68906">
    <property type="entry name" value="SAP domain"/>
    <property type="match status" value="1"/>
</dbReference>
<dbReference type="Pfam" id="PF02037">
    <property type="entry name" value="SAP"/>
    <property type="match status" value="1"/>
</dbReference>
<accession>A0ABN8HN20</accession>
<gene>
    <name evidence="2" type="ORF">IPOD504_LOCUS1233</name>
</gene>
<evidence type="ECO:0000313" key="3">
    <source>
        <dbReference type="Proteomes" id="UP000837857"/>
    </source>
</evidence>
<proteinExistence type="predicted"/>
<feature type="non-terminal residue" evidence="2">
    <location>
        <position position="1"/>
    </location>
</feature>
<dbReference type="InterPro" id="IPR003034">
    <property type="entry name" value="SAP_dom"/>
</dbReference>
<dbReference type="Gene3D" id="1.10.720.30">
    <property type="entry name" value="SAP domain"/>
    <property type="match status" value="1"/>
</dbReference>
<protein>
    <recommendedName>
        <fullName evidence="1">SAP domain-containing protein</fullName>
    </recommendedName>
</protein>
<sequence>MYSMMTVMQLKDELRKPKASVVGKKACLIERLEAYDRNANFGVDDDKEDETYTAPAAEHYRDINASSCLPQLTKQHIPAFVERFQAQMKAGKCTSRDFY</sequence>
<dbReference type="Proteomes" id="UP000837857">
    <property type="component" value="Chromosome 10"/>
</dbReference>
<dbReference type="InterPro" id="IPR036361">
    <property type="entry name" value="SAP_dom_sf"/>
</dbReference>
<feature type="domain" description="SAP" evidence="1">
    <location>
        <begin position="2"/>
        <end position="36"/>
    </location>
</feature>
<evidence type="ECO:0000313" key="2">
    <source>
        <dbReference type="EMBL" id="CAH2037597.1"/>
    </source>
</evidence>